<keyword evidence="5" id="KW-0832">Ubl conjugation</keyword>
<feature type="region of interest" description="Disordered" evidence="12">
    <location>
        <begin position="1"/>
        <end position="22"/>
    </location>
</feature>
<evidence type="ECO:0000256" key="5">
    <source>
        <dbReference type="ARBA" id="ARBA00022843"/>
    </source>
</evidence>
<evidence type="ECO:0000256" key="7">
    <source>
        <dbReference type="ARBA" id="ARBA00023125"/>
    </source>
</evidence>
<keyword evidence="2" id="KW-1017">Isopeptide bond</keyword>
<dbReference type="PANTHER" id="PTHR11829">
    <property type="entry name" value="FORKHEAD BOX PROTEIN"/>
    <property type="match status" value="1"/>
</dbReference>
<name>A0AAN9TCS4_9HEMI</name>
<keyword evidence="4" id="KW-0221">Differentiation</keyword>
<keyword evidence="15" id="KW-1185">Reference proteome</keyword>
<dbReference type="Proteomes" id="UP001367676">
    <property type="component" value="Unassembled WGS sequence"/>
</dbReference>
<evidence type="ECO:0000313" key="15">
    <source>
        <dbReference type="Proteomes" id="UP001367676"/>
    </source>
</evidence>
<dbReference type="InterPro" id="IPR050211">
    <property type="entry name" value="FOX_domain-containing"/>
</dbReference>
<evidence type="ECO:0000256" key="11">
    <source>
        <dbReference type="PROSITE-ProRule" id="PRU00089"/>
    </source>
</evidence>
<dbReference type="Pfam" id="PF00250">
    <property type="entry name" value="Forkhead"/>
    <property type="match status" value="1"/>
</dbReference>
<evidence type="ECO:0000256" key="3">
    <source>
        <dbReference type="ARBA" id="ARBA00022553"/>
    </source>
</evidence>
<protein>
    <recommendedName>
        <fullName evidence="10">Forkhead box protein L2</fullName>
    </recommendedName>
</protein>
<evidence type="ECO:0000256" key="8">
    <source>
        <dbReference type="ARBA" id="ARBA00023163"/>
    </source>
</evidence>
<feature type="compositionally biased region" description="Low complexity" evidence="12">
    <location>
        <begin position="192"/>
        <end position="204"/>
    </location>
</feature>
<dbReference type="PROSITE" id="PS00657">
    <property type="entry name" value="FORK_HEAD_1"/>
    <property type="match status" value="1"/>
</dbReference>
<dbReference type="GO" id="GO:0009653">
    <property type="term" value="P:anatomical structure morphogenesis"/>
    <property type="evidence" value="ECO:0007669"/>
    <property type="project" value="TreeGrafter"/>
</dbReference>
<keyword evidence="6" id="KW-0805">Transcription regulation</keyword>
<evidence type="ECO:0000256" key="1">
    <source>
        <dbReference type="ARBA" id="ARBA00004123"/>
    </source>
</evidence>
<evidence type="ECO:0000259" key="13">
    <source>
        <dbReference type="PROSITE" id="PS50039"/>
    </source>
</evidence>
<organism evidence="14 15">
    <name type="scientific">Parthenolecanium corni</name>
    <dbReference type="NCBI Taxonomy" id="536013"/>
    <lineage>
        <taxon>Eukaryota</taxon>
        <taxon>Metazoa</taxon>
        <taxon>Ecdysozoa</taxon>
        <taxon>Arthropoda</taxon>
        <taxon>Hexapoda</taxon>
        <taxon>Insecta</taxon>
        <taxon>Pterygota</taxon>
        <taxon>Neoptera</taxon>
        <taxon>Paraneoptera</taxon>
        <taxon>Hemiptera</taxon>
        <taxon>Sternorrhyncha</taxon>
        <taxon>Coccoidea</taxon>
        <taxon>Coccidae</taxon>
        <taxon>Parthenolecanium</taxon>
    </lineage>
</organism>
<dbReference type="PROSITE" id="PS00658">
    <property type="entry name" value="FORK_HEAD_2"/>
    <property type="match status" value="1"/>
</dbReference>
<evidence type="ECO:0000256" key="9">
    <source>
        <dbReference type="ARBA" id="ARBA00023242"/>
    </source>
</evidence>
<dbReference type="InterPro" id="IPR018122">
    <property type="entry name" value="TF_fork_head_CS_1"/>
</dbReference>
<dbReference type="EMBL" id="JBBCAQ010000034">
    <property type="protein sequence ID" value="KAK7580729.1"/>
    <property type="molecule type" value="Genomic_DNA"/>
</dbReference>
<feature type="domain" description="Fork-head" evidence="13">
    <location>
        <begin position="209"/>
        <end position="303"/>
    </location>
</feature>
<dbReference type="InterPro" id="IPR036388">
    <property type="entry name" value="WH-like_DNA-bd_sf"/>
</dbReference>
<feature type="compositionally biased region" description="Polar residues" evidence="12">
    <location>
        <begin position="170"/>
        <end position="191"/>
    </location>
</feature>
<gene>
    <name evidence="14" type="ORF">V9T40_001358</name>
</gene>
<dbReference type="InterPro" id="IPR036390">
    <property type="entry name" value="WH_DNA-bd_sf"/>
</dbReference>
<dbReference type="InterPro" id="IPR047515">
    <property type="entry name" value="FH_FOXL2"/>
</dbReference>
<feature type="DNA-binding region" description="Fork-head" evidence="11">
    <location>
        <begin position="209"/>
        <end position="303"/>
    </location>
</feature>
<proteinExistence type="predicted"/>
<dbReference type="PRINTS" id="PR00053">
    <property type="entry name" value="FORKHEAD"/>
</dbReference>
<comment type="caution">
    <text evidence="14">The sequence shown here is derived from an EMBL/GenBank/DDBJ whole genome shotgun (WGS) entry which is preliminary data.</text>
</comment>
<dbReference type="GO" id="GO:0000978">
    <property type="term" value="F:RNA polymerase II cis-regulatory region sequence-specific DNA binding"/>
    <property type="evidence" value="ECO:0007669"/>
    <property type="project" value="TreeGrafter"/>
</dbReference>
<dbReference type="PROSITE" id="PS50039">
    <property type="entry name" value="FORK_HEAD_3"/>
    <property type="match status" value="1"/>
</dbReference>
<dbReference type="Gene3D" id="1.10.10.10">
    <property type="entry name" value="Winged helix-like DNA-binding domain superfamily/Winged helix DNA-binding domain"/>
    <property type="match status" value="1"/>
</dbReference>
<dbReference type="GO" id="GO:0000981">
    <property type="term" value="F:DNA-binding transcription factor activity, RNA polymerase II-specific"/>
    <property type="evidence" value="ECO:0007669"/>
    <property type="project" value="TreeGrafter"/>
</dbReference>
<dbReference type="InterPro" id="IPR001766">
    <property type="entry name" value="Fork_head_dom"/>
</dbReference>
<dbReference type="SMART" id="SM00339">
    <property type="entry name" value="FH"/>
    <property type="match status" value="1"/>
</dbReference>
<accession>A0AAN9TCS4</accession>
<sequence length="496" mass="54704">MHSITATYHHQDGATSYIPNPSDLSNQSLDIISHLPDQGIDSPKDTSISLSSIPEKTEFSSPVHDDPSMNDHVSIDRLPIPSDYEHSDDNRNDLLAKVSNLHRHLYVFPAHLQTSAPVSSMSSVCSSALSTSPLITVSSTDNLHISQPVSRSTMADSPIAFTNISKCSNNVSTSSPKLNSPAPSKVSMNGVSSTPTPSTSPSSTDAGQKPPYSYVALIAMAINASEIKRATLAQIYEYISTNFPFYQKNKKGWQNSIRHNLSLNECFVKIPREGGGERKGNFWALDPQFDNMFENGNFRRRRRMKRPYRANYQTCGSYQSCGPYQHSYYPSGSRDPCSLRTSTLFSPPSSSYPGYPSSAWPNSHLRYSCGTPPHIPQFSPAMYPSLQSQLQTTLQAVPPMQLPPMSAYNHLPTNLNGTSSIYAPNFTSHNGCDTTKKPDPPFLGTDRCSYWSPTNDLNGMPIKEDESMQESGSLSPNYSNVEYPASIGGNKQKYFY</sequence>
<comment type="subcellular location">
    <subcellularLocation>
        <location evidence="1 11">Nucleus</location>
    </subcellularLocation>
</comment>
<evidence type="ECO:0000256" key="12">
    <source>
        <dbReference type="SAM" id="MobiDB-lite"/>
    </source>
</evidence>
<evidence type="ECO:0000256" key="2">
    <source>
        <dbReference type="ARBA" id="ARBA00022499"/>
    </source>
</evidence>
<dbReference type="GO" id="GO:0005634">
    <property type="term" value="C:nucleus"/>
    <property type="evidence" value="ECO:0007669"/>
    <property type="project" value="UniProtKB-SubCell"/>
</dbReference>
<evidence type="ECO:0000256" key="4">
    <source>
        <dbReference type="ARBA" id="ARBA00022782"/>
    </source>
</evidence>
<dbReference type="InterPro" id="IPR030456">
    <property type="entry name" value="TF_fork_head_CS_2"/>
</dbReference>
<feature type="region of interest" description="Disordered" evidence="12">
    <location>
        <begin position="170"/>
        <end position="208"/>
    </location>
</feature>
<feature type="compositionally biased region" description="Basic and acidic residues" evidence="12">
    <location>
        <begin position="55"/>
        <end position="75"/>
    </location>
</feature>
<dbReference type="PANTHER" id="PTHR11829:SF411">
    <property type="entry name" value="FORKHEAD BOX PROTEIN L2"/>
    <property type="match status" value="1"/>
</dbReference>
<dbReference type="CDD" id="cd20028">
    <property type="entry name" value="FH_FOXL2"/>
    <property type="match status" value="1"/>
</dbReference>
<evidence type="ECO:0000256" key="10">
    <source>
        <dbReference type="ARBA" id="ARBA00034872"/>
    </source>
</evidence>
<evidence type="ECO:0000313" key="14">
    <source>
        <dbReference type="EMBL" id="KAK7580729.1"/>
    </source>
</evidence>
<keyword evidence="8" id="KW-0804">Transcription</keyword>
<keyword evidence="7 11" id="KW-0238">DNA-binding</keyword>
<keyword evidence="3" id="KW-0597">Phosphoprotein</keyword>
<evidence type="ECO:0000256" key="6">
    <source>
        <dbReference type="ARBA" id="ARBA00023015"/>
    </source>
</evidence>
<dbReference type="AlphaFoldDB" id="A0AAN9TCS4"/>
<reference evidence="14 15" key="1">
    <citation type="submission" date="2024-03" db="EMBL/GenBank/DDBJ databases">
        <title>Adaptation during the transition from Ophiocordyceps entomopathogen to insect associate is accompanied by gene loss and intensified selection.</title>
        <authorList>
            <person name="Ward C.M."/>
            <person name="Onetto C.A."/>
            <person name="Borneman A.R."/>
        </authorList>
    </citation>
    <scope>NUCLEOTIDE SEQUENCE [LARGE SCALE GENOMIC DNA]</scope>
    <source>
        <strain evidence="14">AWRI1</strain>
        <tissue evidence="14">Single Adult Female</tissue>
    </source>
</reference>
<dbReference type="FunFam" id="1.10.10.10:FF:000016">
    <property type="entry name" value="Forkhead box protein I1"/>
    <property type="match status" value="1"/>
</dbReference>
<dbReference type="GO" id="GO:0030154">
    <property type="term" value="P:cell differentiation"/>
    <property type="evidence" value="ECO:0007669"/>
    <property type="project" value="UniProtKB-KW"/>
</dbReference>
<dbReference type="SUPFAM" id="SSF46785">
    <property type="entry name" value="Winged helix' DNA-binding domain"/>
    <property type="match status" value="1"/>
</dbReference>
<keyword evidence="9 11" id="KW-0539">Nucleus</keyword>
<feature type="region of interest" description="Disordered" evidence="12">
    <location>
        <begin position="55"/>
        <end position="86"/>
    </location>
</feature>